<dbReference type="AlphaFoldDB" id="K1XJT5"/>
<protein>
    <submittedName>
        <fullName evidence="3">Uncharacterized protein</fullName>
    </submittedName>
</protein>
<dbReference type="OMA" id="KEYAMAR"/>
<dbReference type="EMBL" id="JH921428">
    <property type="protein sequence ID" value="EKD20958.1"/>
    <property type="molecule type" value="Genomic_DNA"/>
</dbReference>
<feature type="compositionally biased region" description="Polar residues" evidence="1">
    <location>
        <begin position="254"/>
        <end position="272"/>
    </location>
</feature>
<proteinExistence type="predicted"/>
<dbReference type="CDD" id="cd12087">
    <property type="entry name" value="TM_EGFR-like"/>
    <property type="match status" value="1"/>
</dbReference>
<feature type="region of interest" description="Disordered" evidence="1">
    <location>
        <begin position="157"/>
        <end position="187"/>
    </location>
</feature>
<feature type="region of interest" description="Disordered" evidence="1">
    <location>
        <begin position="84"/>
        <end position="124"/>
    </location>
</feature>
<dbReference type="STRING" id="1072389.K1XJT5"/>
<name>K1XJT5_MARBU</name>
<sequence length="488" mass="51307">MHRNLERADGICAPGSGKVFYACGSNNFRGCCSVNACDLVGCPDEEEYTAAPIPTTTSRGITTGQIAVSTQNPFLSSFSTVPVTTGSAATSRRPGINDVSTTPPPTPNPTQTAGPSPSPSPGHSKTSIIAGIVSGAVAVSVIAALVWLLIRQRKQKQNNQIAQNLPRSPSKETLHNPRISRTLAGRDDCFAPFGGRFNGPRFIPGDPELSNSQSVPNFTRIPLESYETTHHAASNPSTPMHDRHDRDLSDLERPTTTSLPTHQHLSFNSLNSLPGHYPEALTPPPNTPTSTNITPTGATSDPAPHVPRLIPILAYPALQPSRSPPPDSATGSRRQTAHDKHTTPSPSELSGSGNGQRYYPPAWRCSELSGVSSLTSPVAGHSELEADVPTSFHTPAVSGHGHGHGNGYTQPIHPQVGATPIGLGVINSAAATTTTTTSRDNGSGPLRPNLDSRRDGEHIMSWATEGYGFHGGASASASAFRSAEDREG</sequence>
<reference evidence="3 4" key="1">
    <citation type="journal article" date="2012" name="BMC Genomics">
        <title>Sequencing the genome of Marssonina brunnea reveals fungus-poplar co-evolution.</title>
        <authorList>
            <person name="Zhu S."/>
            <person name="Cao Y.-Z."/>
            <person name="Jiang C."/>
            <person name="Tan B.-Y."/>
            <person name="Wang Z."/>
            <person name="Feng S."/>
            <person name="Zhang L."/>
            <person name="Su X.-H."/>
            <person name="Brejova B."/>
            <person name="Vinar T."/>
            <person name="Xu M."/>
            <person name="Wang M.-X."/>
            <person name="Zhang S.-G."/>
            <person name="Huang M.-R."/>
            <person name="Wu R."/>
            <person name="Zhou Y."/>
        </authorList>
    </citation>
    <scope>NUCLEOTIDE SEQUENCE [LARGE SCALE GENOMIC DNA]</scope>
    <source>
        <strain evidence="3 4">MB_m1</strain>
    </source>
</reference>
<accession>K1XJT5</accession>
<keyword evidence="4" id="KW-1185">Reference proteome</keyword>
<dbReference type="Proteomes" id="UP000006753">
    <property type="component" value="Unassembled WGS sequence"/>
</dbReference>
<dbReference type="RefSeq" id="XP_007287960.1">
    <property type="nucleotide sequence ID" value="XM_007287898.1"/>
</dbReference>
<evidence type="ECO:0000313" key="3">
    <source>
        <dbReference type="EMBL" id="EKD20958.1"/>
    </source>
</evidence>
<dbReference type="GeneID" id="18756006"/>
<feature type="region of interest" description="Disordered" evidence="1">
    <location>
        <begin position="228"/>
        <end position="358"/>
    </location>
</feature>
<evidence type="ECO:0000256" key="2">
    <source>
        <dbReference type="SAM" id="Phobius"/>
    </source>
</evidence>
<keyword evidence="2" id="KW-1133">Transmembrane helix</keyword>
<evidence type="ECO:0000256" key="1">
    <source>
        <dbReference type="SAM" id="MobiDB-lite"/>
    </source>
</evidence>
<feature type="transmembrane region" description="Helical" evidence="2">
    <location>
        <begin position="128"/>
        <end position="150"/>
    </location>
</feature>
<feature type="compositionally biased region" description="Basic and acidic residues" evidence="1">
    <location>
        <begin position="240"/>
        <end position="253"/>
    </location>
</feature>
<feature type="compositionally biased region" description="Polar residues" evidence="1">
    <location>
        <begin position="157"/>
        <end position="167"/>
    </location>
</feature>
<dbReference type="HOGENOM" id="CLU_559056_0_0_1"/>
<dbReference type="eggNOG" id="ENOG502SBXC">
    <property type="taxonomic scope" value="Eukaryota"/>
</dbReference>
<dbReference type="KEGG" id="mbe:MBM_00071"/>
<dbReference type="InParanoid" id="K1XJT5"/>
<feature type="compositionally biased region" description="Low complexity" evidence="1">
    <location>
        <begin position="109"/>
        <end position="124"/>
    </location>
</feature>
<evidence type="ECO:0000313" key="4">
    <source>
        <dbReference type="Proteomes" id="UP000006753"/>
    </source>
</evidence>
<feature type="region of interest" description="Disordered" evidence="1">
    <location>
        <begin position="466"/>
        <end position="488"/>
    </location>
</feature>
<gene>
    <name evidence="3" type="ORF">MBM_00071</name>
</gene>
<keyword evidence="2" id="KW-0812">Transmembrane</keyword>
<organism evidence="3 4">
    <name type="scientific">Marssonina brunnea f. sp. multigermtubi (strain MB_m1)</name>
    <name type="common">Marssonina leaf spot fungus</name>
    <dbReference type="NCBI Taxonomy" id="1072389"/>
    <lineage>
        <taxon>Eukaryota</taxon>
        <taxon>Fungi</taxon>
        <taxon>Dikarya</taxon>
        <taxon>Ascomycota</taxon>
        <taxon>Pezizomycotina</taxon>
        <taxon>Leotiomycetes</taxon>
        <taxon>Helotiales</taxon>
        <taxon>Drepanopezizaceae</taxon>
        <taxon>Drepanopeziza</taxon>
    </lineage>
</organism>
<dbReference type="OrthoDB" id="5431298at2759"/>
<keyword evidence="2" id="KW-0472">Membrane</keyword>
<feature type="region of interest" description="Disordered" evidence="1">
    <location>
        <begin position="432"/>
        <end position="454"/>
    </location>
</feature>